<dbReference type="Gene3D" id="2.40.30.170">
    <property type="match status" value="1"/>
</dbReference>
<dbReference type="EMBL" id="WOTE01000002">
    <property type="protein sequence ID" value="NHO38758.1"/>
    <property type="molecule type" value="Genomic_DNA"/>
</dbReference>
<sequence length="368" mass="38910">MTRHRPFRHVAPLVAGGCLLALLSGCHKKPTPPPEVRPVRSVVVQPQDSTQGDLLSGQVAAHKSVNMAFRVPGKIVAREVDAGSTVHAGQVLARLDNTVALQTLRAATADAQAARAAVAQAAPLYKRATALLPVRAISRNDYDEVVRRYKTAQDAVQSTQARERIAQEELDHTLLRADTDGLITERLAEVGEVVAAGQPVLRMAQAAGRDALFDMPADLVRAGLATGTDLSVCLDADRHICTNARLYELAPDADLLTRTYRAKALLQATPPAMVLGSIVVGRVVHAAPSAIHLPPAALTTQGSNPAVWVIDPASSTVSLRPVTIASYGVQDVAIASGLQPGERVVTAGVQALYPNQKVSLLDEADVRP</sequence>
<evidence type="ECO:0000313" key="3">
    <source>
        <dbReference type="EMBL" id="CEF57282.1"/>
    </source>
</evidence>
<dbReference type="InterPro" id="IPR058627">
    <property type="entry name" value="MdtA-like_C"/>
</dbReference>
<dbReference type="Gene3D" id="2.40.420.20">
    <property type="match status" value="1"/>
</dbReference>
<protein>
    <submittedName>
        <fullName evidence="4">Efflux RND transporter periplasmic adaptor subunit</fullName>
    </submittedName>
    <submittedName>
        <fullName evidence="3">Efflux transporter, RND family, MFP subunit</fullName>
    </submittedName>
</protein>
<dbReference type="SUPFAM" id="SSF111369">
    <property type="entry name" value="HlyD-like secretion proteins"/>
    <property type="match status" value="1"/>
</dbReference>
<evidence type="ECO:0000313" key="5">
    <source>
        <dbReference type="Proteomes" id="UP000068250"/>
    </source>
</evidence>
<dbReference type="PATRIC" id="fig|431306.5.peg.2683"/>
<dbReference type="STRING" id="431306.AGA_2599"/>
<reference evidence="5" key="1">
    <citation type="submission" date="2014-09" db="EMBL/GenBank/DDBJ databases">
        <authorList>
            <person name="Illeghems K.G."/>
        </authorList>
    </citation>
    <scope>NUCLEOTIDE SEQUENCE [LARGE SCALE GENOMIC DNA]</scope>
    <source>
        <strain evidence="5">LMG 23848T</strain>
    </source>
</reference>
<dbReference type="GO" id="GO:0015562">
    <property type="term" value="F:efflux transmembrane transporter activity"/>
    <property type="evidence" value="ECO:0007669"/>
    <property type="project" value="TreeGrafter"/>
</dbReference>
<reference evidence="3" key="2">
    <citation type="submission" date="2014-09" db="EMBL/GenBank/DDBJ databases">
        <authorList>
            <person name="Magalhaes I.L.F."/>
            <person name="Oliveira U."/>
            <person name="Santos F.R."/>
            <person name="Vidigal T.H.D.A."/>
            <person name="Brescovit A.D."/>
            <person name="Santos A.J."/>
        </authorList>
    </citation>
    <scope>NUCLEOTIDE SEQUENCE</scope>
    <source>
        <strain evidence="3">LMG 23848T</strain>
    </source>
</reference>
<dbReference type="Proteomes" id="UP000068250">
    <property type="component" value="Chromosome I"/>
</dbReference>
<evidence type="ECO:0000313" key="6">
    <source>
        <dbReference type="Proteomes" id="UP000657200"/>
    </source>
</evidence>
<evidence type="ECO:0000313" key="4">
    <source>
        <dbReference type="EMBL" id="NHO38758.1"/>
    </source>
</evidence>
<reference evidence="4 6" key="3">
    <citation type="journal article" date="2020" name="Int. J. Syst. Evol. Microbiol.">
        <title>Novel acetic acid bacteria from cider fermentations: Acetobacter conturbans sp. nov. and Acetobacter fallax sp. nov.</title>
        <authorList>
            <person name="Sombolestani A.S."/>
            <person name="Cleenwerck I."/>
            <person name="Cnockaert M."/>
            <person name="Borremans W."/>
            <person name="Wieme A.D."/>
            <person name="De Vuyst L."/>
            <person name="Vandamme P."/>
        </authorList>
    </citation>
    <scope>NUCLEOTIDE SEQUENCE [LARGE SCALE GENOMIC DNA]</scope>
    <source>
        <strain evidence="4 6">LMG 23848</strain>
    </source>
</reference>
<name>A0A0U5F6R7_9PROT</name>
<dbReference type="Proteomes" id="UP000657200">
    <property type="component" value="Unassembled WGS sequence"/>
</dbReference>
<dbReference type="OrthoDB" id="9813967at2"/>
<dbReference type="GO" id="GO:1990281">
    <property type="term" value="C:efflux pump complex"/>
    <property type="evidence" value="ECO:0007669"/>
    <property type="project" value="TreeGrafter"/>
</dbReference>
<dbReference type="PANTHER" id="PTHR30469">
    <property type="entry name" value="MULTIDRUG RESISTANCE PROTEIN MDTA"/>
    <property type="match status" value="1"/>
</dbReference>
<evidence type="ECO:0000259" key="2">
    <source>
        <dbReference type="Pfam" id="PF25967"/>
    </source>
</evidence>
<feature type="domain" description="Multidrug resistance protein MdtA-like C-terminal permuted SH3" evidence="2">
    <location>
        <begin position="290"/>
        <end position="350"/>
    </location>
</feature>
<dbReference type="Gene3D" id="1.10.287.470">
    <property type="entry name" value="Helix hairpin bin"/>
    <property type="match status" value="1"/>
</dbReference>
<dbReference type="NCBIfam" id="TIGR01730">
    <property type="entry name" value="RND_mfp"/>
    <property type="match status" value="1"/>
</dbReference>
<dbReference type="Pfam" id="PF25967">
    <property type="entry name" value="RND-MFP_C"/>
    <property type="match status" value="1"/>
</dbReference>
<proteinExistence type="inferred from homology"/>
<organism evidence="3 5">
    <name type="scientific">Acetobacter ghanensis</name>
    <dbReference type="NCBI Taxonomy" id="431306"/>
    <lineage>
        <taxon>Bacteria</taxon>
        <taxon>Pseudomonadati</taxon>
        <taxon>Pseudomonadota</taxon>
        <taxon>Alphaproteobacteria</taxon>
        <taxon>Acetobacterales</taxon>
        <taxon>Acetobacteraceae</taxon>
        <taxon>Acetobacter</taxon>
    </lineage>
</organism>
<evidence type="ECO:0000256" key="1">
    <source>
        <dbReference type="ARBA" id="ARBA00009477"/>
    </source>
</evidence>
<dbReference type="EMBL" id="LN609302">
    <property type="protein sequence ID" value="CEF57282.1"/>
    <property type="molecule type" value="Genomic_DNA"/>
</dbReference>
<dbReference type="PROSITE" id="PS51257">
    <property type="entry name" value="PROKAR_LIPOPROTEIN"/>
    <property type="match status" value="1"/>
</dbReference>
<dbReference type="PANTHER" id="PTHR30469:SF38">
    <property type="entry name" value="HLYD FAMILY SECRETION PROTEIN"/>
    <property type="match status" value="1"/>
</dbReference>
<gene>
    <name evidence="3" type="ORF">AGA_2599</name>
    <name evidence="4" type="ORF">GOB80_03495</name>
</gene>
<keyword evidence="6" id="KW-1185">Reference proteome</keyword>
<dbReference type="RefSeq" id="WP_083503642.1">
    <property type="nucleotide sequence ID" value="NZ_LN609302.1"/>
</dbReference>
<dbReference type="Gene3D" id="2.40.50.100">
    <property type="match status" value="1"/>
</dbReference>
<dbReference type="InterPro" id="IPR006143">
    <property type="entry name" value="RND_pump_MFP"/>
</dbReference>
<dbReference type="AlphaFoldDB" id="A0A0U5F6R7"/>
<accession>A0A0U5F6R7</accession>
<comment type="similarity">
    <text evidence="1">Belongs to the membrane fusion protein (MFP) (TC 8.A.1) family.</text>
</comment>